<dbReference type="InParanoid" id="G0MWC8"/>
<feature type="domain" description="Sdz-33 F-box" evidence="2">
    <location>
        <begin position="548"/>
        <end position="602"/>
    </location>
</feature>
<dbReference type="PANTHER" id="PTHR21503">
    <property type="entry name" value="F-BOX-CONTAINING HYPOTHETICAL PROTEIN C.ELEGANS"/>
    <property type="match status" value="1"/>
</dbReference>
<reference evidence="4" key="1">
    <citation type="submission" date="2011-07" db="EMBL/GenBank/DDBJ databases">
        <authorList>
            <consortium name="Caenorhabditis brenneri Sequencing and Analysis Consortium"/>
            <person name="Wilson R.K."/>
        </authorList>
    </citation>
    <scope>NUCLEOTIDE SEQUENCE [LARGE SCALE GENOMIC DNA]</scope>
    <source>
        <strain evidence="4">PB2801</strain>
    </source>
</reference>
<evidence type="ECO:0000256" key="1">
    <source>
        <dbReference type="SAM" id="MobiDB-lite"/>
    </source>
</evidence>
<feature type="region of interest" description="Disordered" evidence="1">
    <location>
        <begin position="1"/>
        <end position="31"/>
    </location>
</feature>
<evidence type="ECO:0000313" key="4">
    <source>
        <dbReference type="Proteomes" id="UP000008068"/>
    </source>
</evidence>
<dbReference type="InterPro" id="IPR012885">
    <property type="entry name" value="F-box_Sdz-33"/>
</dbReference>
<keyword evidence="4" id="KW-1185">Reference proteome</keyword>
<dbReference type="HOGENOM" id="CLU_407245_0_0_1"/>
<feature type="compositionally biased region" description="Polar residues" evidence="1">
    <location>
        <begin position="198"/>
        <end position="209"/>
    </location>
</feature>
<dbReference type="Proteomes" id="UP000008068">
    <property type="component" value="Unassembled WGS sequence"/>
</dbReference>
<accession>G0MWC8</accession>
<organism evidence="4">
    <name type="scientific">Caenorhabditis brenneri</name>
    <name type="common">Nematode worm</name>
    <dbReference type="NCBI Taxonomy" id="135651"/>
    <lineage>
        <taxon>Eukaryota</taxon>
        <taxon>Metazoa</taxon>
        <taxon>Ecdysozoa</taxon>
        <taxon>Nematoda</taxon>
        <taxon>Chromadorea</taxon>
        <taxon>Rhabditida</taxon>
        <taxon>Rhabditina</taxon>
        <taxon>Rhabditomorpha</taxon>
        <taxon>Rhabditoidea</taxon>
        <taxon>Rhabditidae</taxon>
        <taxon>Peloderinae</taxon>
        <taxon>Caenorhabditis</taxon>
    </lineage>
</organism>
<dbReference type="EMBL" id="GL379816">
    <property type="protein sequence ID" value="EGT46014.1"/>
    <property type="molecule type" value="Genomic_DNA"/>
</dbReference>
<feature type="compositionally biased region" description="Polar residues" evidence="1">
    <location>
        <begin position="1"/>
        <end position="17"/>
    </location>
</feature>
<evidence type="ECO:0000259" key="2">
    <source>
        <dbReference type="Pfam" id="PF07735"/>
    </source>
</evidence>
<dbReference type="PANTHER" id="PTHR21503:SF8">
    <property type="entry name" value="F-BOX ASSOCIATED DOMAIN-CONTAINING PROTEIN-RELATED"/>
    <property type="match status" value="1"/>
</dbReference>
<proteinExistence type="predicted"/>
<evidence type="ECO:0000313" key="3">
    <source>
        <dbReference type="EMBL" id="EGT46014.1"/>
    </source>
</evidence>
<protein>
    <recommendedName>
        <fullName evidence="2">Sdz-33 F-box domain-containing protein</fullName>
    </recommendedName>
</protein>
<sequence>MNPSGSNSKNVQMQSMASMRAENSRDSTGIPVTTSQVGAAWPEMLNRVESEENVTKTPRIAMPEDYDPKNKMQAMLMKRLKELFVHPMKYYIKQRQINHSYFEYENKLLSEVTKAFLEKRRPPGYPLAIAIVFMNLRYEHIAEFEKVEGFKVLGYTDSQIVEKLKFMTRQARKHGVSSRNGQANFLDNTADELEADDTVSNHSANSSNALVKRRESGAGSSNMSIPADDDIIVLDASDSMEVEIPERTDRRYRKNAQTTQNTRVHAVEMQRKKEGPLFNEEDKMEGDPQGAFGHDEPDMSVQADDDIIVMDHDNSMKHKNPGKTERADVLRRKNPHSWRKMQNMQNRNATGMQKENGGPVLNTHNETVKNAPDASENGGNIYVYSPDLCTFRSIDDSPQGLNIFKRLYDPKEESDTKLNHNFTTDAADTQKGSNDPAVLDYSPEMLIHGEDFEIALVPTSALKLKHIAMDTDIIEKYRRTEDVSGGLNWFFGQKAMFCSIEYHADCISNESLIYFLMKIEDQVNEAVTINALTDEHFKYTFRQPLEINLVYILQGTWVTVNNLYDMNSRHLHILGSNLTSKDMNAFLKNWLYNGNLKLVYLVVEMKSIDVNEILNGVDFERKEYEYPMRFTAQTATVDFTLSYDIKLTETVFASIVMTPVENKLFQMCVRSIRQY</sequence>
<dbReference type="AlphaFoldDB" id="G0MWC8"/>
<dbReference type="Pfam" id="PF07735">
    <property type="entry name" value="FBA_2"/>
    <property type="match status" value="1"/>
</dbReference>
<name>G0MWC8_CAEBE</name>
<feature type="region of interest" description="Disordered" evidence="1">
    <location>
        <begin position="197"/>
        <end position="226"/>
    </location>
</feature>
<gene>
    <name evidence="3" type="ORF">CAEBREN_07403</name>
</gene>